<evidence type="ECO:0000256" key="3">
    <source>
        <dbReference type="ARBA" id="ARBA00022723"/>
    </source>
</evidence>
<dbReference type="KEGG" id="aiq:Azoinq_06775"/>
<dbReference type="RefSeq" id="WP_216130675.1">
    <property type="nucleotide sequence ID" value="NZ_CP064782.1"/>
</dbReference>
<organism evidence="7 8">
    <name type="scientific">Azospira inquinata</name>
    <dbReference type="NCBI Taxonomy" id="2785627"/>
    <lineage>
        <taxon>Bacteria</taxon>
        <taxon>Pseudomonadati</taxon>
        <taxon>Pseudomonadota</taxon>
        <taxon>Betaproteobacteria</taxon>
        <taxon>Rhodocyclales</taxon>
        <taxon>Rhodocyclaceae</taxon>
        <taxon>Azospira</taxon>
    </lineage>
</organism>
<keyword evidence="3" id="KW-0479">Metal-binding</keyword>
<dbReference type="AlphaFoldDB" id="A0A975SQT4"/>
<dbReference type="PANTHER" id="PTHR43409">
    <property type="entry name" value="ANAEROBIC MAGNESIUM-PROTOPORPHYRIN IX MONOMETHYL ESTER CYCLASE-RELATED"/>
    <property type="match status" value="1"/>
</dbReference>
<dbReference type="SFLD" id="SFLDS00029">
    <property type="entry name" value="Radical_SAM"/>
    <property type="match status" value="2"/>
</dbReference>
<dbReference type="PANTHER" id="PTHR43409:SF4">
    <property type="entry name" value="RADICAL SAM SUPERFAMILY PROTEIN"/>
    <property type="match status" value="1"/>
</dbReference>
<evidence type="ECO:0000259" key="6">
    <source>
        <dbReference type="PROSITE" id="PS51918"/>
    </source>
</evidence>
<evidence type="ECO:0000313" key="8">
    <source>
        <dbReference type="Proteomes" id="UP000683428"/>
    </source>
</evidence>
<dbReference type="Pfam" id="PF04055">
    <property type="entry name" value="Radical_SAM"/>
    <property type="match status" value="1"/>
</dbReference>
<sequence length="300" mass="32821">MDDHAFPIRYVEPVYRPPSEAQSLILPLTNGCSWNQCTYCDMYTAPQKRFRARDEGETLESIRRAGAGYGDQVKRVFLADGDALVLPTRRLLAVLAAIREHLPGVRRVSSYCLPRNLARKSVAELTELRAAGLSLAYVGAESGDDTVLARVHKGESFDSTRAALDKLGEAGISRSVMLLNGLGGAVYSAQHAAASARLANATQPEFLATLVVSFPLGEARFRAAFPEWTPLDPVGLFREMEALIGALELKRTVFRSDHASNWLVLKGNLPTDKERLLAQLRAAIAQPQEAPLRPAWARGL</sequence>
<reference evidence="7" key="1">
    <citation type="submission" date="2020-11" db="EMBL/GenBank/DDBJ databases">
        <title>Azospira inquinata sp. nov.</title>
        <authorList>
            <person name="Moe W.M."/>
            <person name="Mikes M.C."/>
        </authorList>
    </citation>
    <scope>NUCLEOTIDE SEQUENCE</scope>
    <source>
        <strain evidence="7">Azo-3</strain>
    </source>
</reference>
<dbReference type="InterPro" id="IPR007197">
    <property type="entry name" value="rSAM"/>
</dbReference>
<keyword evidence="5" id="KW-0411">Iron-sulfur</keyword>
<gene>
    <name evidence="7" type="ORF">Azoinq_06775</name>
</gene>
<dbReference type="InterPro" id="IPR006638">
    <property type="entry name" value="Elp3/MiaA/NifB-like_rSAM"/>
</dbReference>
<accession>A0A975SQT4</accession>
<dbReference type="SFLD" id="SFLDG01082">
    <property type="entry name" value="B12-binding_domain_containing"/>
    <property type="match status" value="1"/>
</dbReference>
<dbReference type="GO" id="GO:0046872">
    <property type="term" value="F:metal ion binding"/>
    <property type="evidence" value="ECO:0007669"/>
    <property type="project" value="UniProtKB-KW"/>
</dbReference>
<protein>
    <submittedName>
        <fullName evidence="7">Radical SAM protein</fullName>
    </submittedName>
</protein>
<dbReference type="PROSITE" id="PS51918">
    <property type="entry name" value="RADICAL_SAM"/>
    <property type="match status" value="1"/>
</dbReference>
<keyword evidence="8" id="KW-1185">Reference proteome</keyword>
<dbReference type="SFLD" id="SFLDG01095">
    <property type="entry name" value="Uncharacterised_Radical_SAM_Su"/>
    <property type="match status" value="1"/>
</dbReference>
<evidence type="ECO:0000256" key="5">
    <source>
        <dbReference type="ARBA" id="ARBA00023014"/>
    </source>
</evidence>
<dbReference type="CDD" id="cd01335">
    <property type="entry name" value="Radical_SAM"/>
    <property type="match status" value="1"/>
</dbReference>
<dbReference type="GO" id="GO:0003824">
    <property type="term" value="F:catalytic activity"/>
    <property type="evidence" value="ECO:0007669"/>
    <property type="project" value="InterPro"/>
</dbReference>
<evidence type="ECO:0000256" key="4">
    <source>
        <dbReference type="ARBA" id="ARBA00023004"/>
    </source>
</evidence>
<dbReference type="SMART" id="SM00729">
    <property type="entry name" value="Elp3"/>
    <property type="match status" value="1"/>
</dbReference>
<evidence type="ECO:0000256" key="1">
    <source>
        <dbReference type="ARBA" id="ARBA00001966"/>
    </source>
</evidence>
<evidence type="ECO:0000313" key="7">
    <source>
        <dbReference type="EMBL" id="QWT50285.1"/>
    </source>
</evidence>
<dbReference type="EMBL" id="CP064782">
    <property type="protein sequence ID" value="QWT50285.1"/>
    <property type="molecule type" value="Genomic_DNA"/>
</dbReference>
<keyword evidence="4" id="KW-0408">Iron</keyword>
<feature type="domain" description="Radical SAM core" evidence="6">
    <location>
        <begin position="18"/>
        <end position="247"/>
    </location>
</feature>
<dbReference type="Proteomes" id="UP000683428">
    <property type="component" value="Chromosome"/>
</dbReference>
<evidence type="ECO:0000256" key="2">
    <source>
        <dbReference type="ARBA" id="ARBA00022691"/>
    </source>
</evidence>
<proteinExistence type="predicted"/>
<keyword evidence="2" id="KW-0949">S-adenosyl-L-methionine</keyword>
<dbReference type="InterPro" id="IPR051198">
    <property type="entry name" value="BchE-like"/>
</dbReference>
<comment type="cofactor">
    <cofactor evidence="1">
        <name>[4Fe-4S] cluster</name>
        <dbReference type="ChEBI" id="CHEBI:49883"/>
    </cofactor>
</comment>
<dbReference type="GO" id="GO:0051536">
    <property type="term" value="F:iron-sulfur cluster binding"/>
    <property type="evidence" value="ECO:0007669"/>
    <property type="project" value="UniProtKB-KW"/>
</dbReference>
<name>A0A975SQT4_9RHOO</name>